<comment type="caution">
    <text evidence="2">The sequence shown here is derived from an EMBL/GenBank/DDBJ whole genome shotgun (WGS) entry which is preliminary data.</text>
</comment>
<feature type="compositionally biased region" description="Low complexity" evidence="1">
    <location>
        <begin position="894"/>
        <end position="907"/>
    </location>
</feature>
<gene>
    <name evidence="2" type="ORF">J437_LFUL014571</name>
</gene>
<feature type="compositionally biased region" description="Low complexity" evidence="1">
    <location>
        <begin position="47"/>
        <end position="60"/>
    </location>
</feature>
<feature type="compositionally biased region" description="Pro residues" evidence="1">
    <location>
        <begin position="172"/>
        <end position="195"/>
    </location>
</feature>
<sequence length="1281" mass="141760">MERRKFGMSSITVVIFILCATTETGAFFFFLPEAYYPYFYPHPHPPTTTTTTTTTPAPTTKKYHPHGGYEYHLPPGDSYHNSGPWDHGGSVWLEDYPGYQHTTPPPPTTTKPPTTTTPAPTKPPMSYGHNPEEYPPYESHGPPSSHYGGYFHHSNPWEGEIWEEEYEGYPPVTKPPPTTSKPTTTPPPPTTPAPTKPSYNYVYPRIRYNPYHSHKGYGPPSYYTPPPPTTTPPPPPTTPPPTIEYPYPPVDDYPPPPSPPKYRKYPQKRPPPNYNHYNPYSRRPKGPPDHPPSDYESYGDDSAVHQSPKPTRIPVPPPPWLAKDKAPKMPDDDYESDTAPPGYPSSKADEYEDHGYETDKPPPVAPPTPQRKRKYPSSYGNSYRGKPIYSHTPHATTPAPVTTPYNRPPWQRKSKQSSPSYSLTTPSSPIQTTPSPYLLPPRQSFDPPPYSHYQYQPVAAIPVFSYNQNGSQVLIPSYPLQLSYNYTLSTSAPPPASTPAPQATNTPQPVNQHNSYPILTNYASYLPAPTNAPIASSTPKVRYVLPQSYGTPEAVASSLRNLTSGKYIPRPMQPLYMENPPPALPQSSYALPYQYAAPSLAKHPSPVLPIQYQFQFYSLPQPTPNNLKPSAPPSLLLPNSNYLPPQQFPLPSNPYQNVLSHPPEYLPPQPSSSPPSTESPSPTPPSSLYLPPQLYSPSPTTPKSPPLQYQNILSQLGSHQDYLPTSTYTSPQTTKRIPLSSQYLPPQQYDSQTTTTTTQKPSVPTPPPSQYRYLSAQPNLPTSQYIPPYDYLPTSTQKSPLPPPLHSNQYIPPITTSTPNPYSPFSCPPNQLHSPTSPLIYLPPPAKGPPPPQHFDKYLPSPRPASPLTPSSKNQYYTRPNAAQRYIPPNPYRSPATTKKSASTTPSNQYLPPQLEYTTAPAPSTTSGPTSTLLPQNQYLSPLVTKKPLIPSPNNYLPPYSYNSLVKPIPSEEPQTVAPPGDKYIPYLVNPLQSSLVSSAQLPNSSNVTSTYTSSQASSPESLGPVEVLASSNQSSSVQPTDVDADHSVPSIEPISRYLLPPYEEIIPSGAQKNISDTSGSEEVNLNIQRSSEYELLYQQSENFRNVSQVPFQSYSPFFPDASSHDSIGAMEIENLSLHDSAKSPTVKRSTHQHGIIEKGEDLVVYESHQQTSNSAKSTFDTPQEDPNDHFNSRRPPSKIPPRPIPPLVTYGNEGHIPPYPIRVNAEDKVPYEEEKIRNLKDSLSYPGIEKSGVRALSDHAIHYLASAAQALSVTARPIQE</sequence>
<feature type="region of interest" description="Disordered" evidence="1">
    <location>
        <begin position="96"/>
        <end position="141"/>
    </location>
</feature>
<reference evidence="2" key="1">
    <citation type="submission" date="2013-04" db="EMBL/GenBank/DDBJ databases">
        <authorList>
            <person name="Qu J."/>
            <person name="Murali S.C."/>
            <person name="Bandaranaike D."/>
            <person name="Bellair M."/>
            <person name="Blankenburg K."/>
            <person name="Chao H."/>
            <person name="Dinh H."/>
            <person name="Doddapaneni H."/>
            <person name="Downs B."/>
            <person name="Dugan-Rocha S."/>
            <person name="Elkadiri S."/>
            <person name="Gnanaolivu R.D."/>
            <person name="Hernandez B."/>
            <person name="Javaid M."/>
            <person name="Jayaseelan J.C."/>
            <person name="Lee S."/>
            <person name="Li M."/>
            <person name="Ming W."/>
            <person name="Munidasa M."/>
            <person name="Muniz J."/>
            <person name="Nguyen L."/>
            <person name="Ongeri F."/>
            <person name="Osuji N."/>
            <person name="Pu L.-L."/>
            <person name="Puazo M."/>
            <person name="Qu C."/>
            <person name="Quiroz J."/>
            <person name="Raj R."/>
            <person name="Weissenberger G."/>
            <person name="Xin Y."/>
            <person name="Zou X."/>
            <person name="Han Y."/>
            <person name="Richards S."/>
            <person name="Worley K."/>
            <person name="Muzny D."/>
            <person name="Gibbs R."/>
        </authorList>
    </citation>
    <scope>NUCLEOTIDE SEQUENCE</scope>
    <source>
        <strain evidence="2">Sampled in the wild</strain>
    </source>
</reference>
<feature type="compositionally biased region" description="Polar residues" evidence="1">
    <location>
        <begin position="721"/>
        <end position="744"/>
    </location>
</feature>
<feature type="compositionally biased region" description="Low complexity" evidence="1">
    <location>
        <begin position="499"/>
        <end position="509"/>
    </location>
</feature>
<feature type="region of interest" description="Disordered" evidence="1">
    <location>
        <begin position="1002"/>
        <end position="1049"/>
    </location>
</feature>
<evidence type="ECO:0000313" key="2">
    <source>
        <dbReference type="EMBL" id="KAG8234879.1"/>
    </source>
</evidence>
<feature type="compositionally biased region" description="Low complexity" evidence="1">
    <location>
        <begin position="674"/>
        <end position="698"/>
    </location>
</feature>
<feature type="compositionally biased region" description="Low complexity" evidence="1">
    <location>
        <begin position="745"/>
        <end position="762"/>
    </location>
</feature>
<accession>A0A8K0KGM6</accession>
<feature type="compositionally biased region" description="Basic and acidic residues" evidence="1">
    <location>
        <begin position="347"/>
        <end position="360"/>
    </location>
</feature>
<protein>
    <submittedName>
        <fullName evidence="2">Uncharacterized protein</fullName>
    </submittedName>
</protein>
<dbReference type="OrthoDB" id="10692918at2759"/>
<proteinExistence type="predicted"/>
<reference evidence="2" key="2">
    <citation type="submission" date="2017-10" db="EMBL/GenBank/DDBJ databases">
        <title>Ladona fulva Genome sequencing and assembly.</title>
        <authorList>
            <person name="Murali S."/>
            <person name="Richards S."/>
            <person name="Bandaranaike D."/>
            <person name="Bellair M."/>
            <person name="Blankenburg K."/>
            <person name="Chao H."/>
            <person name="Dinh H."/>
            <person name="Doddapaneni H."/>
            <person name="Dugan-Rocha S."/>
            <person name="Elkadiri S."/>
            <person name="Gnanaolivu R."/>
            <person name="Hernandez B."/>
            <person name="Skinner E."/>
            <person name="Javaid M."/>
            <person name="Lee S."/>
            <person name="Li M."/>
            <person name="Ming W."/>
            <person name="Munidasa M."/>
            <person name="Muniz J."/>
            <person name="Nguyen L."/>
            <person name="Hughes D."/>
            <person name="Osuji N."/>
            <person name="Pu L.-L."/>
            <person name="Puazo M."/>
            <person name="Qu C."/>
            <person name="Quiroz J."/>
            <person name="Raj R."/>
            <person name="Weissenberger G."/>
            <person name="Xin Y."/>
            <person name="Zou X."/>
            <person name="Han Y."/>
            <person name="Worley K."/>
            <person name="Muzny D."/>
            <person name="Gibbs R."/>
        </authorList>
    </citation>
    <scope>NUCLEOTIDE SEQUENCE</scope>
    <source>
        <strain evidence="2">Sampled in the wild</strain>
    </source>
</reference>
<feature type="compositionally biased region" description="Low complexity" evidence="1">
    <location>
        <begin position="417"/>
        <end position="436"/>
    </location>
</feature>
<organism evidence="2 3">
    <name type="scientific">Ladona fulva</name>
    <name type="common">Scarce chaser dragonfly</name>
    <name type="synonym">Libellula fulva</name>
    <dbReference type="NCBI Taxonomy" id="123851"/>
    <lineage>
        <taxon>Eukaryota</taxon>
        <taxon>Metazoa</taxon>
        <taxon>Ecdysozoa</taxon>
        <taxon>Arthropoda</taxon>
        <taxon>Hexapoda</taxon>
        <taxon>Insecta</taxon>
        <taxon>Pterygota</taxon>
        <taxon>Palaeoptera</taxon>
        <taxon>Odonata</taxon>
        <taxon>Epiprocta</taxon>
        <taxon>Anisoptera</taxon>
        <taxon>Libelluloidea</taxon>
        <taxon>Libellulidae</taxon>
        <taxon>Ladona</taxon>
    </lineage>
</organism>
<feature type="compositionally biased region" description="Polar residues" evidence="1">
    <location>
        <begin position="868"/>
        <end position="878"/>
    </location>
</feature>
<feature type="compositionally biased region" description="Polar residues" evidence="1">
    <location>
        <begin position="806"/>
        <end position="820"/>
    </location>
</feature>
<feature type="compositionally biased region" description="Polar residues" evidence="1">
    <location>
        <begin position="1030"/>
        <end position="1040"/>
    </location>
</feature>
<feature type="compositionally biased region" description="Pro residues" evidence="1">
    <location>
        <begin position="311"/>
        <end position="320"/>
    </location>
</feature>
<feature type="compositionally biased region" description="Pro residues" evidence="1">
    <location>
        <begin position="664"/>
        <end position="673"/>
    </location>
</feature>
<feature type="region of interest" description="Disordered" evidence="1">
    <location>
        <begin position="168"/>
        <end position="449"/>
    </location>
</feature>
<feature type="compositionally biased region" description="Low complexity" evidence="1">
    <location>
        <begin position="1004"/>
        <end position="1015"/>
    </location>
</feature>
<feature type="region of interest" description="Disordered" evidence="1">
    <location>
        <begin position="47"/>
        <end position="67"/>
    </location>
</feature>
<feature type="compositionally biased region" description="Basic and acidic residues" evidence="1">
    <location>
        <begin position="322"/>
        <end position="331"/>
    </location>
</feature>
<dbReference type="Proteomes" id="UP000792457">
    <property type="component" value="Unassembled WGS sequence"/>
</dbReference>
<feature type="compositionally biased region" description="Low complexity" evidence="1">
    <location>
        <begin position="391"/>
        <end position="404"/>
    </location>
</feature>
<feature type="compositionally biased region" description="Low complexity" evidence="1">
    <location>
        <begin position="918"/>
        <end position="932"/>
    </location>
</feature>
<name>A0A8K0KGM6_LADFU</name>
<evidence type="ECO:0000313" key="3">
    <source>
        <dbReference type="Proteomes" id="UP000792457"/>
    </source>
</evidence>
<feature type="compositionally biased region" description="Pro residues" evidence="1">
    <location>
        <begin position="222"/>
        <end position="260"/>
    </location>
</feature>
<evidence type="ECO:0000256" key="1">
    <source>
        <dbReference type="SAM" id="MobiDB-lite"/>
    </source>
</evidence>
<feature type="region of interest" description="Disordered" evidence="1">
    <location>
        <begin position="623"/>
        <end position="708"/>
    </location>
</feature>
<feature type="compositionally biased region" description="Pro residues" evidence="1">
    <location>
        <begin position="841"/>
        <end position="853"/>
    </location>
</feature>
<keyword evidence="3" id="KW-1185">Reference proteome</keyword>
<feature type="compositionally biased region" description="Low complexity" evidence="1">
    <location>
        <begin position="624"/>
        <end position="645"/>
    </location>
</feature>
<feature type="region of interest" description="Disordered" evidence="1">
    <location>
        <begin position="1168"/>
        <end position="1204"/>
    </location>
</feature>
<feature type="compositionally biased region" description="Polar residues" evidence="1">
    <location>
        <begin position="776"/>
        <end position="785"/>
    </location>
</feature>
<dbReference type="EMBL" id="KZ308853">
    <property type="protein sequence ID" value="KAG8234879.1"/>
    <property type="molecule type" value="Genomic_DNA"/>
</dbReference>
<feature type="region of interest" description="Disordered" evidence="1">
    <location>
        <begin position="491"/>
        <end position="514"/>
    </location>
</feature>
<feature type="compositionally biased region" description="Polar residues" evidence="1">
    <location>
        <begin position="828"/>
        <end position="837"/>
    </location>
</feature>
<feature type="region of interest" description="Disordered" evidence="1">
    <location>
        <begin position="721"/>
        <end position="934"/>
    </location>
</feature>
<feature type="compositionally biased region" description="Polar residues" evidence="1">
    <location>
        <begin position="1168"/>
        <end position="1182"/>
    </location>
</feature>